<evidence type="ECO:0000259" key="5">
    <source>
        <dbReference type="Pfam" id="PF25954"/>
    </source>
</evidence>
<dbReference type="GO" id="GO:0015562">
    <property type="term" value="F:efflux transmembrane transporter activity"/>
    <property type="evidence" value="ECO:0007669"/>
    <property type="project" value="TreeGrafter"/>
</dbReference>
<dbReference type="Pfam" id="PF25954">
    <property type="entry name" value="Beta-barrel_RND_2"/>
    <property type="match status" value="1"/>
</dbReference>
<dbReference type="Gene3D" id="1.10.287.470">
    <property type="entry name" value="Helix hairpin bin"/>
    <property type="match status" value="1"/>
</dbReference>
<dbReference type="InterPro" id="IPR058625">
    <property type="entry name" value="MdtA-like_BSH"/>
</dbReference>
<evidence type="ECO:0000259" key="4">
    <source>
        <dbReference type="Pfam" id="PF25917"/>
    </source>
</evidence>
<comment type="caution">
    <text evidence="6">The sequence shown here is derived from an EMBL/GenBank/DDBJ whole genome shotgun (WGS) entry which is preliminary data.</text>
</comment>
<evidence type="ECO:0000259" key="3">
    <source>
        <dbReference type="Pfam" id="PF25876"/>
    </source>
</evidence>
<dbReference type="Gene3D" id="2.40.30.170">
    <property type="match status" value="1"/>
</dbReference>
<evidence type="ECO:0000313" key="7">
    <source>
        <dbReference type="Proteomes" id="UP000078435"/>
    </source>
</evidence>
<reference evidence="6 7" key="1">
    <citation type="submission" date="2016-02" db="EMBL/GenBank/DDBJ databases">
        <title>Draft genome sequence of Aeromonas trota strain 1999lcr isolated from cerebrospinal fluid (CSF).</title>
        <authorList>
            <person name="Dallagassa C.B."/>
            <person name="Prediger K.C."/>
            <person name="Weiss V.A."/>
            <person name="Assis F.E."/>
            <person name="Baura V."/>
            <person name="Cruz L.M."/>
            <person name="Souza E.M."/>
            <person name="Pedrosa F.O."/>
            <person name="Fadel-Picheth C.M."/>
        </authorList>
    </citation>
    <scope>NUCLEOTIDE SEQUENCE [LARGE SCALE GENOMIC DNA]</scope>
    <source>
        <strain evidence="6 7">1999lcr</strain>
    </source>
</reference>
<dbReference type="NCBIfam" id="TIGR01730">
    <property type="entry name" value="RND_mfp"/>
    <property type="match status" value="1"/>
</dbReference>
<proteinExistence type="inferred from homology"/>
<dbReference type="Pfam" id="PF25917">
    <property type="entry name" value="BSH_RND"/>
    <property type="match status" value="1"/>
</dbReference>
<dbReference type="EMBL" id="JMGO02000011">
    <property type="protein sequence ID" value="KXU79256.1"/>
    <property type="molecule type" value="Genomic_DNA"/>
</dbReference>
<dbReference type="InterPro" id="IPR006143">
    <property type="entry name" value="RND_pump_MFP"/>
</dbReference>
<dbReference type="Pfam" id="PF25876">
    <property type="entry name" value="HH_MFP_RND"/>
    <property type="match status" value="1"/>
</dbReference>
<feature type="coiled-coil region" evidence="2">
    <location>
        <begin position="133"/>
        <end position="167"/>
    </location>
</feature>
<dbReference type="SUPFAM" id="SSF111369">
    <property type="entry name" value="HlyD-like secretion proteins"/>
    <property type="match status" value="1"/>
</dbReference>
<evidence type="ECO:0000256" key="1">
    <source>
        <dbReference type="ARBA" id="ARBA00009477"/>
    </source>
</evidence>
<dbReference type="Gene3D" id="2.40.420.20">
    <property type="match status" value="1"/>
</dbReference>
<name>A0A175VEZ1_AEREN</name>
<feature type="domain" description="Multidrug resistance protein MdtA-like alpha-helical hairpin" evidence="3">
    <location>
        <begin position="105"/>
        <end position="162"/>
    </location>
</feature>
<feature type="domain" description="CusB-like beta-barrel" evidence="5">
    <location>
        <begin position="203"/>
        <end position="273"/>
    </location>
</feature>
<evidence type="ECO:0000313" key="6">
    <source>
        <dbReference type="EMBL" id="KXU79256.1"/>
    </source>
</evidence>
<evidence type="ECO:0000256" key="2">
    <source>
        <dbReference type="SAM" id="Coils"/>
    </source>
</evidence>
<dbReference type="PANTHER" id="PTHR30469">
    <property type="entry name" value="MULTIDRUG RESISTANCE PROTEIN MDTA"/>
    <property type="match status" value="1"/>
</dbReference>
<dbReference type="GO" id="GO:1990281">
    <property type="term" value="C:efflux pump complex"/>
    <property type="evidence" value="ECO:0007669"/>
    <property type="project" value="TreeGrafter"/>
</dbReference>
<organism evidence="6 7">
    <name type="scientific">Aeromonas enteropelogenes</name>
    <name type="common">Aeromonas trota</name>
    <dbReference type="NCBI Taxonomy" id="29489"/>
    <lineage>
        <taxon>Bacteria</taxon>
        <taxon>Pseudomonadati</taxon>
        <taxon>Pseudomonadota</taxon>
        <taxon>Gammaproteobacteria</taxon>
        <taxon>Aeromonadales</taxon>
        <taxon>Aeromonadaceae</taxon>
        <taxon>Aeromonas</taxon>
    </lineage>
</organism>
<feature type="domain" description="Multidrug resistance protein MdtA-like barrel-sandwich hybrid" evidence="4">
    <location>
        <begin position="70"/>
        <end position="189"/>
    </location>
</feature>
<dbReference type="STRING" id="29489.VL01_00265"/>
<dbReference type="Gene3D" id="2.40.50.100">
    <property type="match status" value="1"/>
</dbReference>
<sequence>MKKWMAIMLLIAIALFGSVIGFNVFKQKMIADYLANRPEPEFPVTAMVTKAQDWVPTIEAIGFIEPNQGVTLSTELAGTIDAISFESGKPVKADQLLLSLDSSVEKANLRASQAKLPAAKAKFDRFQNLYKTSSISKEQLDEAEAAYRSLEADIESLKATIARREVRAPFSGMVGLRNVFLGQYLQPGTDIVRLEDTSVMRLRFTVPQTDISKITLGQPIEIKVDAYPQTRFDGHISAIEPAVNFQSGLIQVQADIPNNDGQLRSGMFARASIILPTVKDQIVIPQTAISFTLYGQNIYVIKESEETDKDGNKVKVKRAKQVVVKAGERRGNDVHVLSGIQAGDEIVLSGQVRLSNDTRVRVVQNDALAVPAQTPML</sequence>
<dbReference type="Proteomes" id="UP000078435">
    <property type="component" value="Unassembled WGS sequence"/>
</dbReference>
<dbReference type="InterPro" id="IPR058792">
    <property type="entry name" value="Beta-barrel_RND_2"/>
</dbReference>
<comment type="similarity">
    <text evidence="1">Belongs to the membrane fusion protein (MFP) (TC 8.A.1) family.</text>
</comment>
<accession>A0A175VEZ1</accession>
<keyword evidence="2" id="KW-0175">Coiled coil</keyword>
<dbReference type="FunFam" id="2.40.30.170:FF:000010">
    <property type="entry name" value="Efflux RND transporter periplasmic adaptor subunit"/>
    <property type="match status" value="1"/>
</dbReference>
<dbReference type="AlphaFoldDB" id="A0A175VEZ1"/>
<dbReference type="PANTHER" id="PTHR30469:SF11">
    <property type="entry name" value="BLL4320 PROTEIN"/>
    <property type="match status" value="1"/>
</dbReference>
<dbReference type="OrthoDB" id="9806939at2"/>
<gene>
    <name evidence="6" type="ORF">LCR_00135</name>
</gene>
<dbReference type="RefSeq" id="WP_061476987.1">
    <property type="nucleotide sequence ID" value="NZ_JAAKON010000024.1"/>
</dbReference>
<protein>
    <submittedName>
        <fullName evidence="6">Efflux transporter periplasmic adaptor subunit</fullName>
    </submittedName>
</protein>
<dbReference type="InterPro" id="IPR058624">
    <property type="entry name" value="MdtA-like_HH"/>
</dbReference>